<dbReference type="RefSeq" id="XP_066937016.1">
    <property type="nucleotide sequence ID" value="XM_067080915.1"/>
</dbReference>
<keyword evidence="4" id="KW-0804">Transcription</keyword>
<dbReference type="PANTHER" id="PTHR46721:SF3">
    <property type="entry name" value="FORKHEAD BOX N1"/>
    <property type="match status" value="1"/>
</dbReference>
<dbReference type="InterPro" id="IPR036390">
    <property type="entry name" value="WH_DNA-bd_sf"/>
</dbReference>
<dbReference type="Gene3D" id="1.10.10.10">
    <property type="entry name" value="Winged helix-like DNA-binding domain superfamily/Winged helix DNA-binding domain"/>
    <property type="match status" value="1"/>
</dbReference>
<name>A0A7M5V143_9CNID</name>
<evidence type="ECO:0000256" key="5">
    <source>
        <dbReference type="ARBA" id="ARBA00023242"/>
    </source>
</evidence>
<dbReference type="Proteomes" id="UP000594262">
    <property type="component" value="Unplaced"/>
</dbReference>
<dbReference type="SMART" id="SM00339">
    <property type="entry name" value="FH"/>
    <property type="match status" value="1"/>
</dbReference>
<dbReference type="SUPFAM" id="SSF46785">
    <property type="entry name" value="Winged helix' DNA-binding domain"/>
    <property type="match status" value="1"/>
</dbReference>
<dbReference type="EnsemblMetazoa" id="CLYHEMT009538.1">
    <property type="protein sequence ID" value="CLYHEMP009538.1"/>
    <property type="gene ID" value="CLYHEMG009538"/>
</dbReference>
<reference evidence="8" key="1">
    <citation type="submission" date="2021-01" db="UniProtKB">
        <authorList>
            <consortium name="EnsemblMetazoa"/>
        </authorList>
    </citation>
    <scope>IDENTIFICATION</scope>
</reference>
<evidence type="ECO:0000256" key="6">
    <source>
        <dbReference type="PROSITE-ProRule" id="PRU00089"/>
    </source>
</evidence>
<dbReference type="InterPro" id="IPR001766">
    <property type="entry name" value="Fork_head_dom"/>
</dbReference>
<dbReference type="OrthoDB" id="10070006at2759"/>
<dbReference type="PRINTS" id="PR00053">
    <property type="entry name" value="FORKHEAD"/>
</dbReference>
<dbReference type="Pfam" id="PF00250">
    <property type="entry name" value="Forkhead"/>
    <property type="match status" value="1"/>
</dbReference>
<accession>A0A7M5V143</accession>
<dbReference type="PROSITE" id="PS50039">
    <property type="entry name" value="FORK_HEAD_3"/>
    <property type="match status" value="1"/>
</dbReference>
<keyword evidence="5 6" id="KW-0539">Nucleus</keyword>
<keyword evidence="1" id="KW-0217">Developmental protein</keyword>
<dbReference type="CDD" id="cd20030">
    <property type="entry name" value="FH_FOXN1-like"/>
    <property type="match status" value="1"/>
</dbReference>
<feature type="DNA-binding region" description="Fork-head" evidence="6">
    <location>
        <begin position="189"/>
        <end position="285"/>
    </location>
</feature>
<organism evidence="8 9">
    <name type="scientific">Clytia hemisphaerica</name>
    <dbReference type="NCBI Taxonomy" id="252671"/>
    <lineage>
        <taxon>Eukaryota</taxon>
        <taxon>Metazoa</taxon>
        <taxon>Cnidaria</taxon>
        <taxon>Hydrozoa</taxon>
        <taxon>Hydroidolina</taxon>
        <taxon>Leptothecata</taxon>
        <taxon>Obeliida</taxon>
        <taxon>Clytiidae</taxon>
        <taxon>Clytia</taxon>
    </lineage>
</organism>
<sequence length="449" mass="51764">MFNHYQNNNVCDLDSIAVHDIEFDLHHNSNNGPYTQFTYGDYLQELQNLEEGRTPMKIDRQSIPRDLSNLHYVHNVGLPIDQQPQQAPARQPTISLMVDPNTNMPVQFSTNRGGIQALPITFMPISQSQVLQQHQQNLFQQSRQNELSQQQIQQTQQQTTISQQQKYSTNHHDKTKEQIGQNGQKIFPKPVFSYSCLIAMALRHSEQGSLPVSEIYKYMQSRFPYFKTAPDGWKNSVRHNLSLNKAFCKLERPDGTSQRKGCLWSLKPEKKDQLRREIRKWKKKHPEAIKASMANPAFFFSEELSLSSDSLEDDSIDETKTPSPEHIVPESHVTENRRHNTLTTNNFNFKIKQEPLMELKSEEGLDHDLVENAAKELFGNDLLFNQEDLHTDEFWNELIDTSENPSLNDNKILLSDDFEELENSIKVERSTPSPFFSSAAIHPPTLAGF</sequence>
<dbReference type="GeneID" id="136824927"/>
<dbReference type="GO" id="GO:0000981">
    <property type="term" value="F:DNA-binding transcription factor activity, RNA polymerase II-specific"/>
    <property type="evidence" value="ECO:0007669"/>
    <property type="project" value="TreeGrafter"/>
</dbReference>
<evidence type="ECO:0000256" key="3">
    <source>
        <dbReference type="ARBA" id="ARBA00023125"/>
    </source>
</evidence>
<protein>
    <recommendedName>
        <fullName evidence="7">Fork-head domain-containing protein</fullName>
    </recommendedName>
</protein>
<dbReference type="InterPro" id="IPR036388">
    <property type="entry name" value="WH-like_DNA-bd_sf"/>
</dbReference>
<dbReference type="PANTHER" id="PTHR46721">
    <property type="entry name" value="FORKHEAD BOX PROTEIN N1"/>
    <property type="match status" value="1"/>
</dbReference>
<dbReference type="PROSITE" id="PS00658">
    <property type="entry name" value="FORK_HEAD_2"/>
    <property type="match status" value="1"/>
</dbReference>
<dbReference type="GO" id="GO:0005634">
    <property type="term" value="C:nucleus"/>
    <property type="evidence" value="ECO:0007669"/>
    <property type="project" value="UniProtKB-SubCell"/>
</dbReference>
<keyword evidence="2" id="KW-0805">Transcription regulation</keyword>
<evidence type="ECO:0000313" key="8">
    <source>
        <dbReference type="EnsemblMetazoa" id="CLYHEMP009538.1"/>
    </source>
</evidence>
<keyword evidence="9" id="KW-1185">Reference proteome</keyword>
<comment type="subcellular location">
    <subcellularLocation>
        <location evidence="6">Nucleus</location>
    </subcellularLocation>
</comment>
<proteinExistence type="predicted"/>
<feature type="domain" description="Fork-head" evidence="7">
    <location>
        <begin position="189"/>
        <end position="285"/>
    </location>
</feature>
<evidence type="ECO:0000259" key="7">
    <source>
        <dbReference type="PROSITE" id="PS50039"/>
    </source>
</evidence>
<dbReference type="EnsemblMetazoa" id="CLYHEMT009538.2">
    <property type="protein sequence ID" value="CLYHEMP009538.2"/>
    <property type="gene ID" value="CLYHEMG009538"/>
</dbReference>
<evidence type="ECO:0000313" key="9">
    <source>
        <dbReference type="Proteomes" id="UP000594262"/>
    </source>
</evidence>
<dbReference type="GO" id="GO:0000976">
    <property type="term" value="F:transcription cis-regulatory region binding"/>
    <property type="evidence" value="ECO:0007669"/>
    <property type="project" value="TreeGrafter"/>
</dbReference>
<evidence type="ECO:0000256" key="2">
    <source>
        <dbReference type="ARBA" id="ARBA00023015"/>
    </source>
</evidence>
<dbReference type="InterPro" id="IPR030456">
    <property type="entry name" value="TF_fork_head_CS_2"/>
</dbReference>
<dbReference type="InterPro" id="IPR049624">
    <property type="entry name" value="FOXN1_4"/>
</dbReference>
<evidence type="ECO:0000256" key="4">
    <source>
        <dbReference type="ARBA" id="ARBA00023163"/>
    </source>
</evidence>
<keyword evidence="3 6" id="KW-0238">DNA-binding</keyword>
<dbReference type="AlphaFoldDB" id="A0A7M5V143"/>
<evidence type="ECO:0000256" key="1">
    <source>
        <dbReference type="ARBA" id="ARBA00022473"/>
    </source>
</evidence>